<keyword evidence="2" id="KW-1133">Transmembrane helix</keyword>
<gene>
    <name evidence="3" type="ORF">H8S62_03765</name>
</gene>
<keyword evidence="4" id="KW-1185">Reference proteome</keyword>
<keyword evidence="2" id="KW-0472">Membrane</keyword>
<keyword evidence="1" id="KW-0175">Coiled coil</keyword>
<evidence type="ECO:0000256" key="1">
    <source>
        <dbReference type="SAM" id="Coils"/>
    </source>
</evidence>
<feature type="transmembrane region" description="Helical" evidence="2">
    <location>
        <begin position="60"/>
        <end position="81"/>
    </location>
</feature>
<feature type="transmembrane region" description="Helical" evidence="2">
    <location>
        <begin position="211"/>
        <end position="233"/>
    </location>
</feature>
<feature type="transmembrane region" description="Helical" evidence="2">
    <location>
        <begin position="21"/>
        <end position="40"/>
    </location>
</feature>
<evidence type="ECO:0000256" key="2">
    <source>
        <dbReference type="SAM" id="Phobius"/>
    </source>
</evidence>
<protein>
    <submittedName>
        <fullName evidence="3">Uncharacterized protein</fullName>
    </submittedName>
</protein>
<dbReference type="AlphaFoldDB" id="A0A8J6JB17"/>
<proteinExistence type="predicted"/>
<evidence type="ECO:0000313" key="3">
    <source>
        <dbReference type="EMBL" id="MBC5736126.1"/>
    </source>
</evidence>
<keyword evidence="2" id="KW-0812">Transmembrane</keyword>
<reference evidence="3" key="1">
    <citation type="submission" date="2020-08" db="EMBL/GenBank/DDBJ databases">
        <title>Genome public.</title>
        <authorList>
            <person name="Liu C."/>
            <person name="Sun Q."/>
        </authorList>
    </citation>
    <scope>NUCLEOTIDE SEQUENCE</scope>
    <source>
        <strain evidence="3">NSJ-52</strain>
    </source>
</reference>
<name>A0A8J6JB17_9FIRM</name>
<accession>A0A8J6JB17</accession>
<sequence length="347" mass="38281">MRERTLREQFYRGGTPMRWHCFLLYVLLPLQILMWLISIPAVFTQQEYLRWTEFEWISEFNGVCTVVILCVLLAAELGLACRAWLGPCAIVAAQGALVISYAVNIIAGVVLGTGDVFIWATAGQLLCAALFGVLNWIYYRKRRALFLLEEDGGRQCADMETDAAGLPEREGSYYFAPPPVQAAGAAVAAEERRVCGPLDAPERGARRGAPVWLAAALGVLCLGLAAGCGILGWQSAGAAAERESLAAENARLADRVERLEAAAGVYERKLTAYGNTVDRLEEENQRLSDLERVYYLYKNSIGYLVEGSQFYHTAECAVFLSADAYWAYNKENCARLGYSPCPLCWGK</sequence>
<feature type="transmembrane region" description="Helical" evidence="2">
    <location>
        <begin position="88"/>
        <end position="111"/>
    </location>
</feature>
<evidence type="ECO:0000313" key="4">
    <source>
        <dbReference type="Proteomes" id="UP000607645"/>
    </source>
</evidence>
<dbReference type="Proteomes" id="UP000607645">
    <property type="component" value="Unassembled WGS sequence"/>
</dbReference>
<dbReference type="EMBL" id="JACOPQ010000002">
    <property type="protein sequence ID" value="MBC5736126.1"/>
    <property type="molecule type" value="Genomic_DNA"/>
</dbReference>
<dbReference type="RefSeq" id="WP_186918515.1">
    <property type="nucleotide sequence ID" value="NZ_JACOPQ010000002.1"/>
</dbReference>
<feature type="transmembrane region" description="Helical" evidence="2">
    <location>
        <begin position="117"/>
        <end position="138"/>
    </location>
</feature>
<comment type="caution">
    <text evidence="3">The sequence shown here is derived from an EMBL/GenBank/DDBJ whole genome shotgun (WGS) entry which is preliminary data.</text>
</comment>
<feature type="coiled-coil region" evidence="1">
    <location>
        <begin position="242"/>
        <end position="290"/>
    </location>
</feature>
<organism evidence="3 4">
    <name type="scientific">Lawsonibacter faecis</name>
    <dbReference type="NCBI Taxonomy" id="2763052"/>
    <lineage>
        <taxon>Bacteria</taxon>
        <taxon>Bacillati</taxon>
        <taxon>Bacillota</taxon>
        <taxon>Clostridia</taxon>
        <taxon>Eubacteriales</taxon>
        <taxon>Oscillospiraceae</taxon>
        <taxon>Lawsonibacter</taxon>
    </lineage>
</organism>